<dbReference type="SUPFAM" id="SSF101936">
    <property type="entry name" value="DNA-binding pseudobarrel domain"/>
    <property type="match status" value="1"/>
</dbReference>
<dbReference type="Gene3D" id="2.40.330.10">
    <property type="entry name" value="DNA-binding pseudobarrel domain"/>
    <property type="match status" value="1"/>
</dbReference>
<keyword evidence="3" id="KW-0238">DNA-binding</keyword>
<dbReference type="InterPro" id="IPR044800">
    <property type="entry name" value="LEC2-like"/>
</dbReference>
<dbReference type="PANTHER" id="PTHR31140:SF73">
    <property type="entry name" value="B3 DOMAIN-CONTAINING TRANSCRIPTION FACTOR FUS3"/>
    <property type="match status" value="1"/>
</dbReference>
<dbReference type="AlphaFoldDB" id="A0A8S0S8P3"/>
<sequence>MAKKRIMEKFEAHWNRRSSSSQEQREEEEEPSNGVGDLFSGPGFNNIHRGSRMARARRTSLDSLKFPKPHVPPPPLPPVIDITKLNYLFKKQLKNSDVSTLRRIVIPKKEAEAYLPFLNAKEGITINMLDMDGVHEWCFKFRFWPNNSSRMYVLECTGDFANTHGLKPGDYIILYQTAESEKYIIEAKKVDQIHR</sequence>
<keyword evidence="9" id="KW-1185">Reference proteome</keyword>
<evidence type="ECO:0000313" key="9">
    <source>
        <dbReference type="Proteomes" id="UP000594638"/>
    </source>
</evidence>
<dbReference type="OrthoDB" id="757982at2759"/>
<keyword evidence="2" id="KW-0805">Transcription regulation</keyword>
<evidence type="ECO:0000256" key="6">
    <source>
        <dbReference type="SAM" id="MobiDB-lite"/>
    </source>
</evidence>
<accession>A0A8S0S8P3</accession>
<reference evidence="8 9" key="1">
    <citation type="submission" date="2019-12" db="EMBL/GenBank/DDBJ databases">
        <authorList>
            <person name="Alioto T."/>
            <person name="Alioto T."/>
            <person name="Gomez Garrido J."/>
        </authorList>
    </citation>
    <scope>NUCLEOTIDE SEQUENCE [LARGE SCALE GENOMIC DNA]</scope>
</reference>
<feature type="compositionally biased region" description="Basic and acidic residues" evidence="6">
    <location>
        <begin position="1"/>
        <end position="14"/>
    </location>
</feature>
<feature type="region of interest" description="Disordered" evidence="6">
    <location>
        <begin position="1"/>
        <end position="49"/>
    </location>
</feature>
<dbReference type="InterPro" id="IPR003340">
    <property type="entry name" value="B3_DNA-bd"/>
</dbReference>
<feature type="domain" description="TF-B3" evidence="7">
    <location>
        <begin position="89"/>
        <end position="191"/>
    </location>
</feature>
<dbReference type="GO" id="GO:0003700">
    <property type="term" value="F:DNA-binding transcription factor activity"/>
    <property type="evidence" value="ECO:0007669"/>
    <property type="project" value="InterPro"/>
</dbReference>
<dbReference type="CDD" id="cd10017">
    <property type="entry name" value="B3_DNA"/>
    <property type="match status" value="1"/>
</dbReference>
<evidence type="ECO:0000256" key="2">
    <source>
        <dbReference type="ARBA" id="ARBA00023015"/>
    </source>
</evidence>
<dbReference type="PROSITE" id="PS50863">
    <property type="entry name" value="B3"/>
    <property type="match status" value="1"/>
</dbReference>
<dbReference type="PANTHER" id="PTHR31140">
    <property type="entry name" value="B3 DOMAIN-CONTAINING TRANSCRIPTION FACTOR ABI3"/>
    <property type="match status" value="1"/>
</dbReference>
<comment type="subcellular location">
    <subcellularLocation>
        <location evidence="1">Nucleus</location>
    </subcellularLocation>
</comment>
<dbReference type="Gramene" id="OE9A012210T1">
    <property type="protein sequence ID" value="OE9A012210C1"/>
    <property type="gene ID" value="OE9A012210"/>
</dbReference>
<name>A0A8S0S8P3_OLEEU</name>
<dbReference type="SMART" id="SM01019">
    <property type="entry name" value="B3"/>
    <property type="match status" value="1"/>
</dbReference>
<organism evidence="8 9">
    <name type="scientific">Olea europaea subsp. europaea</name>
    <dbReference type="NCBI Taxonomy" id="158383"/>
    <lineage>
        <taxon>Eukaryota</taxon>
        <taxon>Viridiplantae</taxon>
        <taxon>Streptophyta</taxon>
        <taxon>Embryophyta</taxon>
        <taxon>Tracheophyta</taxon>
        <taxon>Spermatophyta</taxon>
        <taxon>Magnoliopsida</taxon>
        <taxon>eudicotyledons</taxon>
        <taxon>Gunneridae</taxon>
        <taxon>Pentapetalae</taxon>
        <taxon>asterids</taxon>
        <taxon>lamiids</taxon>
        <taxon>Lamiales</taxon>
        <taxon>Oleaceae</taxon>
        <taxon>Oleeae</taxon>
        <taxon>Olea</taxon>
    </lineage>
</organism>
<dbReference type="InterPro" id="IPR015300">
    <property type="entry name" value="DNA-bd_pseudobarrel_sf"/>
</dbReference>
<gene>
    <name evidence="8" type="ORF">OLEA9_A012210</name>
</gene>
<evidence type="ECO:0000259" key="7">
    <source>
        <dbReference type="PROSITE" id="PS50863"/>
    </source>
</evidence>
<evidence type="ECO:0000256" key="4">
    <source>
        <dbReference type="ARBA" id="ARBA00023163"/>
    </source>
</evidence>
<protein>
    <submittedName>
        <fullName evidence="8">B3 domain-containing transcription factor FUS3-like</fullName>
    </submittedName>
</protein>
<keyword evidence="4" id="KW-0804">Transcription</keyword>
<evidence type="ECO:0000256" key="1">
    <source>
        <dbReference type="ARBA" id="ARBA00004123"/>
    </source>
</evidence>
<keyword evidence="5" id="KW-0539">Nucleus</keyword>
<dbReference type="GO" id="GO:0003677">
    <property type="term" value="F:DNA binding"/>
    <property type="evidence" value="ECO:0007669"/>
    <property type="project" value="UniProtKB-KW"/>
</dbReference>
<proteinExistence type="predicted"/>
<dbReference type="GO" id="GO:0005634">
    <property type="term" value="C:nucleus"/>
    <property type="evidence" value="ECO:0007669"/>
    <property type="project" value="UniProtKB-SubCell"/>
</dbReference>
<dbReference type="EMBL" id="CACTIH010003932">
    <property type="protein sequence ID" value="CAA2987546.1"/>
    <property type="molecule type" value="Genomic_DNA"/>
</dbReference>
<evidence type="ECO:0000256" key="3">
    <source>
        <dbReference type="ARBA" id="ARBA00023125"/>
    </source>
</evidence>
<dbReference type="Pfam" id="PF02362">
    <property type="entry name" value="B3"/>
    <property type="match status" value="1"/>
</dbReference>
<evidence type="ECO:0000313" key="8">
    <source>
        <dbReference type="EMBL" id="CAA2987546.1"/>
    </source>
</evidence>
<dbReference type="Proteomes" id="UP000594638">
    <property type="component" value="Unassembled WGS sequence"/>
</dbReference>
<comment type="caution">
    <text evidence="8">The sequence shown here is derived from an EMBL/GenBank/DDBJ whole genome shotgun (WGS) entry which is preliminary data.</text>
</comment>
<evidence type="ECO:0000256" key="5">
    <source>
        <dbReference type="ARBA" id="ARBA00023242"/>
    </source>
</evidence>